<feature type="region of interest" description="Disordered" evidence="1">
    <location>
        <begin position="56"/>
        <end position="94"/>
    </location>
</feature>
<proteinExistence type="predicted"/>
<evidence type="ECO:0000313" key="3">
    <source>
        <dbReference type="Proteomes" id="UP000234331"/>
    </source>
</evidence>
<feature type="region of interest" description="Disordered" evidence="1">
    <location>
        <begin position="1"/>
        <end position="22"/>
    </location>
</feature>
<accession>A0A2I2KZK4</accession>
<protein>
    <submittedName>
        <fullName evidence="2">Uncharacterized protein</fullName>
    </submittedName>
</protein>
<dbReference type="EMBL" id="FZMO01000526">
    <property type="protein sequence ID" value="SNQ51102.1"/>
    <property type="molecule type" value="Genomic_DNA"/>
</dbReference>
<gene>
    <name evidence="2" type="ORF">FRACA_600013</name>
</gene>
<reference evidence="2 3" key="1">
    <citation type="submission" date="2017-06" db="EMBL/GenBank/DDBJ databases">
        <authorList>
            <person name="Kim H.J."/>
            <person name="Triplett B.A."/>
        </authorList>
    </citation>
    <scope>NUCLEOTIDE SEQUENCE [LARGE SCALE GENOMIC DNA]</scope>
    <source>
        <strain evidence="2">FRACA_ARgP5</strain>
    </source>
</reference>
<keyword evidence="3" id="KW-1185">Reference proteome</keyword>
<name>A0A2I2KZK4_9ACTN</name>
<evidence type="ECO:0000313" key="2">
    <source>
        <dbReference type="EMBL" id="SNQ51102.1"/>
    </source>
</evidence>
<evidence type="ECO:0000256" key="1">
    <source>
        <dbReference type="SAM" id="MobiDB-lite"/>
    </source>
</evidence>
<dbReference type="AlphaFoldDB" id="A0A2I2KZK4"/>
<organism evidence="2 3">
    <name type="scientific">Frankia canadensis</name>
    <dbReference type="NCBI Taxonomy" id="1836972"/>
    <lineage>
        <taxon>Bacteria</taxon>
        <taxon>Bacillati</taxon>
        <taxon>Actinomycetota</taxon>
        <taxon>Actinomycetes</taxon>
        <taxon>Frankiales</taxon>
        <taxon>Frankiaceae</taxon>
        <taxon>Frankia</taxon>
    </lineage>
</organism>
<dbReference type="Proteomes" id="UP000234331">
    <property type="component" value="Unassembled WGS sequence"/>
</dbReference>
<feature type="compositionally biased region" description="Pro residues" evidence="1">
    <location>
        <begin position="1"/>
        <end position="10"/>
    </location>
</feature>
<sequence length="94" mass="10626">MPTSPLPVLPARPLSGSRRGRGTAMEVRTFADREELMPSHPRERNRLVSCDWAPFVIPSQDGRNDSRRSLRVGGQPPHSRRVRPVRGSMRSRCP</sequence>